<gene>
    <name evidence="1" type="ORF">WR25_16749</name>
</gene>
<evidence type="ECO:0000313" key="1">
    <source>
        <dbReference type="EMBL" id="PAV56983.1"/>
    </source>
</evidence>
<organism evidence="1 2">
    <name type="scientific">Diploscapter pachys</name>
    <dbReference type="NCBI Taxonomy" id="2018661"/>
    <lineage>
        <taxon>Eukaryota</taxon>
        <taxon>Metazoa</taxon>
        <taxon>Ecdysozoa</taxon>
        <taxon>Nematoda</taxon>
        <taxon>Chromadorea</taxon>
        <taxon>Rhabditida</taxon>
        <taxon>Rhabditina</taxon>
        <taxon>Rhabditomorpha</taxon>
        <taxon>Rhabditoidea</taxon>
        <taxon>Rhabditidae</taxon>
        <taxon>Diploscapter</taxon>
    </lineage>
</organism>
<proteinExistence type="predicted"/>
<accession>A0A2A2J5Y9</accession>
<evidence type="ECO:0008006" key="3">
    <source>
        <dbReference type="Google" id="ProtNLM"/>
    </source>
</evidence>
<protein>
    <recommendedName>
        <fullName evidence="3">C-type lectin domain-containing protein</fullName>
    </recommendedName>
</protein>
<sequence length="159" mass="17795">MPPPITIPTTTVPHVCPRNWGFYPQTYDCYTLKPISPYIPFSHSDGSIRTAGEHEFVEAFAAGFLSGVENCFTGQNDTEMFTIGKAGYSDRNLIWQDGEPMNYAPQTECPTLTMPFNGYTPIIAVIDSHGKVCWQASNDTSFEDIPSYCKYFLCKKDGH</sequence>
<dbReference type="EMBL" id="LIAE01010663">
    <property type="protein sequence ID" value="PAV56983.1"/>
    <property type="molecule type" value="Genomic_DNA"/>
</dbReference>
<reference evidence="1 2" key="1">
    <citation type="journal article" date="2017" name="Curr. Biol.">
        <title>Genome architecture and evolution of a unichromosomal asexual nematode.</title>
        <authorList>
            <person name="Fradin H."/>
            <person name="Zegar C."/>
            <person name="Gutwein M."/>
            <person name="Lucas J."/>
            <person name="Kovtun M."/>
            <person name="Corcoran D."/>
            <person name="Baugh L.R."/>
            <person name="Kiontke K."/>
            <person name="Gunsalus K."/>
            <person name="Fitch D.H."/>
            <person name="Piano F."/>
        </authorList>
    </citation>
    <scope>NUCLEOTIDE SEQUENCE [LARGE SCALE GENOMIC DNA]</scope>
    <source>
        <strain evidence="1">PF1309</strain>
    </source>
</reference>
<dbReference type="Proteomes" id="UP000218231">
    <property type="component" value="Unassembled WGS sequence"/>
</dbReference>
<keyword evidence="2" id="KW-1185">Reference proteome</keyword>
<dbReference type="AlphaFoldDB" id="A0A2A2J5Y9"/>
<comment type="caution">
    <text evidence="1">The sequence shown here is derived from an EMBL/GenBank/DDBJ whole genome shotgun (WGS) entry which is preliminary data.</text>
</comment>
<name>A0A2A2J5Y9_9BILA</name>
<evidence type="ECO:0000313" key="2">
    <source>
        <dbReference type="Proteomes" id="UP000218231"/>
    </source>
</evidence>